<accession>A0A3S4T7F5</accession>
<proteinExistence type="predicted"/>
<protein>
    <submittedName>
        <fullName evidence="1">Uncharacterized protein</fullName>
    </submittedName>
</protein>
<dbReference type="EMBL" id="MTKO01000092">
    <property type="protein sequence ID" value="RWX44621.1"/>
    <property type="molecule type" value="Genomic_DNA"/>
</dbReference>
<dbReference type="Proteomes" id="UP000287853">
    <property type="component" value="Unassembled WGS sequence"/>
</dbReference>
<reference evidence="1 2" key="1">
    <citation type="submission" date="2017-01" db="EMBL/GenBank/DDBJ databases">
        <title>The cable genome- insights into the physiology and evolution of filamentous bacteria capable of sulfide oxidation via long distance electron transfer.</title>
        <authorList>
            <person name="Schreiber L."/>
            <person name="Bjerg J.T."/>
            <person name="Boggild A."/>
            <person name="Van De Vossenberg J."/>
            <person name="Meysman F."/>
            <person name="Nielsen L.P."/>
            <person name="Schramm A."/>
            <person name="Kjeldsen K.U."/>
        </authorList>
    </citation>
    <scope>NUCLEOTIDE SEQUENCE [LARGE SCALE GENOMIC DNA]</scope>
    <source>
        <strain evidence="1">MCF</strain>
    </source>
</reference>
<evidence type="ECO:0000313" key="2">
    <source>
        <dbReference type="Proteomes" id="UP000287853"/>
    </source>
</evidence>
<organism evidence="1 2">
    <name type="scientific">Candidatus Electrothrix aarhusensis</name>
    <dbReference type="NCBI Taxonomy" id="1859131"/>
    <lineage>
        <taxon>Bacteria</taxon>
        <taxon>Pseudomonadati</taxon>
        <taxon>Thermodesulfobacteriota</taxon>
        <taxon>Desulfobulbia</taxon>
        <taxon>Desulfobulbales</taxon>
        <taxon>Desulfobulbaceae</taxon>
        <taxon>Candidatus Electrothrix</taxon>
    </lineage>
</organism>
<sequence>MPEACLHAVEVLTEHVCPTEVQDVFTGGYCGYMREGNQAPVIFKRMLKDRMRISTRR</sequence>
<comment type="caution">
    <text evidence="1">The sequence shown here is derived from an EMBL/GenBank/DDBJ whole genome shotgun (WGS) entry which is preliminary data.</text>
</comment>
<gene>
    <name evidence="1" type="ORF">H206_01778</name>
</gene>
<evidence type="ECO:0000313" key="1">
    <source>
        <dbReference type="EMBL" id="RWX44621.1"/>
    </source>
</evidence>
<dbReference type="AlphaFoldDB" id="A0A3S4T7F5"/>
<keyword evidence="2" id="KW-1185">Reference proteome</keyword>
<name>A0A3S4T7F5_9BACT</name>